<feature type="signal peptide" evidence="1">
    <location>
        <begin position="1"/>
        <end position="25"/>
    </location>
</feature>
<dbReference type="Proteomes" id="UP000644147">
    <property type="component" value="Unassembled WGS sequence"/>
</dbReference>
<gene>
    <name evidence="2" type="ORF">I5M27_01575</name>
</gene>
<name>A0ABS1BX72_9BACT</name>
<dbReference type="InterPro" id="IPR026341">
    <property type="entry name" value="T9SS_type_B"/>
</dbReference>
<dbReference type="Gene3D" id="2.60.40.10">
    <property type="entry name" value="Immunoglobulins"/>
    <property type="match status" value="1"/>
</dbReference>
<dbReference type="EMBL" id="JAEHFX010000001">
    <property type="protein sequence ID" value="MBK0401654.1"/>
    <property type="molecule type" value="Genomic_DNA"/>
</dbReference>
<comment type="caution">
    <text evidence="2">The sequence shown here is derived from an EMBL/GenBank/DDBJ whole genome shotgun (WGS) entry which is preliminary data.</text>
</comment>
<dbReference type="RefSeq" id="WP_200504276.1">
    <property type="nucleotide sequence ID" value="NZ_JAEHFX010000001.1"/>
</dbReference>
<dbReference type="InterPro" id="IPR035986">
    <property type="entry name" value="PKD_dom_sf"/>
</dbReference>
<dbReference type="SUPFAM" id="SSF49299">
    <property type="entry name" value="PKD domain"/>
    <property type="match status" value="1"/>
</dbReference>
<dbReference type="InterPro" id="IPR013783">
    <property type="entry name" value="Ig-like_fold"/>
</dbReference>
<dbReference type="Pfam" id="PF13585">
    <property type="entry name" value="CHU_C"/>
    <property type="match status" value="1"/>
</dbReference>
<proteinExistence type="predicted"/>
<dbReference type="NCBIfam" id="TIGR04131">
    <property type="entry name" value="Bac_Flav_CTERM"/>
    <property type="match status" value="1"/>
</dbReference>
<keyword evidence="3" id="KW-1185">Reference proteome</keyword>
<evidence type="ECO:0000256" key="1">
    <source>
        <dbReference type="SAM" id="SignalP"/>
    </source>
</evidence>
<evidence type="ECO:0000313" key="3">
    <source>
        <dbReference type="Proteomes" id="UP000644147"/>
    </source>
</evidence>
<protein>
    <submittedName>
        <fullName evidence="2">Gliding motility-associated C-terminal domain-containing protein</fullName>
    </submittedName>
</protein>
<reference evidence="2 3" key="1">
    <citation type="submission" date="2020-12" db="EMBL/GenBank/DDBJ databases">
        <title>Bacterial novel species Adhaeribacter sp. BT258 isolated from soil.</title>
        <authorList>
            <person name="Jung H.-Y."/>
        </authorList>
    </citation>
    <scope>NUCLEOTIDE SEQUENCE [LARGE SCALE GENOMIC DNA]</scope>
    <source>
        <strain evidence="2 3">BT258</strain>
    </source>
</reference>
<feature type="chain" id="PRO_5045522513" evidence="1">
    <location>
        <begin position="26"/>
        <end position="763"/>
    </location>
</feature>
<keyword evidence="1" id="KW-0732">Signal</keyword>
<evidence type="ECO:0000313" key="2">
    <source>
        <dbReference type="EMBL" id="MBK0401654.1"/>
    </source>
</evidence>
<sequence length="763" mass="83656">MKTKIKLMALLVACVLFGLSSRVLATHFQGGDLTYNCISPNVYIVTAKVYRDCTGAAAYTYNDLKVWSPGCNTGRVIPMTMQGGLITGTPYCPAVGNPCTTSGRPNYQEVTFTALVVLNAAEIACNDLIFSTRNSARNTNENITGQDYIYTEAFVKLRPTVNSQVQFYNSSPQFSGNNIPIPIVCFGQQTRFSLNANELEGDSLSYELIAAQSNYNTPIAYKPNPLVLNPGTTFNNPNPKSPYSNPLRPQVALVQGAMPPVFTPTYPMPSVTVNWNGPATVPMQDPNSPTGTTLVWAATPAFSLNPLSGELIFTPSAYYPGTDPDLGRNKYVVVVQINEFRKVNGSMVKVGHVRRDMLFIVEDCSGNQTTQPDVPAPAPIFNATIKSDTIIEVQTCNSTPLRFLFSDPNPGDKLTVTFDTKVVDQMPNSHLSIRNNGSAVVEALLYITPEPQHVGRDYYLPVTITDDHCPIKGTATYIYRIHVVENNFAEPDGGLKQRTLCLGDQTDLKVVLLRPDSLLIPPATKPQKASYTYQWRLGAGSDPLHAGFDPNTSNQKDITIKPTLPGNYRYNLMVTSAISGCVDTISFAVKVQPLPVINDLQVLYARGQEEIRFGRSAPLQVSLGNADPATYTYSWSPGTGLSDSTVMNPIASPLKTTTYKLTVSSKEANCKAEREVTVKVGPFFLPNIITPNNDGSNDAFVYKGIQPNTSLKIYNRWGVLLKAYSNYDNSFNGQGISDGTYYYVIKEPNNGKTYKGWFEIVRD</sequence>
<organism evidence="2 3">
    <name type="scientific">Adhaeribacter terrigena</name>
    <dbReference type="NCBI Taxonomy" id="2793070"/>
    <lineage>
        <taxon>Bacteria</taxon>
        <taxon>Pseudomonadati</taxon>
        <taxon>Bacteroidota</taxon>
        <taxon>Cytophagia</taxon>
        <taxon>Cytophagales</taxon>
        <taxon>Hymenobacteraceae</taxon>
        <taxon>Adhaeribacter</taxon>
    </lineage>
</organism>
<accession>A0ABS1BX72</accession>